<dbReference type="Proteomes" id="UP000053617">
    <property type="component" value="Unassembled WGS sequence"/>
</dbReference>
<evidence type="ECO:0000256" key="1">
    <source>
        <dbReference type="ARBA" id="ARBA00004173"/>
    </source>
</evidence>
<gene>
    <name evidence="9" type="ORF">Z518_05039</name>
</gene>
<dbReference type="InterPro" id="IPR019368">
    <property type="entry name" value="Ribosomal_mS29"/>
</dbReference>
<evidence type="ECO:0000313" key="9">
    <source>
        <dbReference type="EMBL" id="KIX07062.1"/>
    </source>
</evidence>
<name>A0A0D2FXP9_9EURO</name>
<evidence type="ECO:0000256" key="4">
    <source>
        <dbReference type="ARBA" id="ARBA00022980"/>
    </source>
</evidence>
<protein>
    <recommendedName>
        <fullName evidence="7">Small ribosomal subunit protein mS29</fullName>
    </recommendedName>
</protein>
<reference evidence="9 10" key="1">
    <citation type="submission" date="2015-01" db="EMBL/GenBank/DDBJ databases">
        <title>The Genome Sequence of Rhinocladiella mackenzie CBS 650.93.</title>
        <authorList>
            <consortium name="The Broad Institute Genomics Platform"/>
            <person name="Cuomo C."/>
            <person name="de Hoog S."/>
            <person name="Gorbushina A."/>
            <person name="Stielow B."/>
            <person name="Teixiera M."/>
            <person name="Abouelleil A."/>
            <person name="Chapman S.B."/>
            <person name="Priest M."/>
            <person name="Young S.K."/>
            <person name="Wortman J."/>
            <person name="Nusbaum C."/>
            <person name="Birren B."/>
        </authorList>
    </citation>
    <scope>NUCLEOTIDE SEQUENCE [LARGE SCALE GENOMIC DNA]</scope>
    <source>
        <strain evidence="9 10">CBS 650.93</strain>
    </source>
</reference>
<keyword evidence="3" id="KW-0809">Transit peptide</keyword>
<accession>A0A0D2FXP9</accession>
<keyword evidence="6" id="KW-0687">Ribonucleoprotein</keyword>
<dbReference type="EMBL" id="KN847477">
    <property type="protein sequence ID" value="KIX07062.1"/>
    <property type="molecule type" value="Genomic_DNA"/>
</dbReference>
<evidence type="ECO:0000313" key="10">
    <source>
        <dbReference type="Proteomes" id="UP000053617"/>
    </source>
</evidence>
<keyword evidence="4" id="KW-0689">Ribosomal protein</keyword>
<comment type="similarity">
    <text evidence="2">Belongs to the mitochondrion-specific ribosomal protein mS29 family.</text>
</comment>
<keyword evidence="10" id="KW-1185">Reference proteome</keyword>
<dbReference type="GO" id="GO:0005763">
    <property type="term" value="C:mitochondrial small ribosomal subunit"/>
    <property type="evidence" value="ECO:0007669"/>
    <property type="project" value="TreeGrafter"/>
</dbReference>
<dbReference type="VEuPathDB" id="FungiDB:Z518_05039"/>
<evidence type="ECO:0000256" key="3">
    <source>
        <dbReference type="ARBA" id="ARBA00022946"/>
    </source>
</evidence>
<dbReference type="GeneID" id="25293110"/>
<evidence type="ECO:0000256" key="8">
    <source>
        <dbReference type="SAM" id="MobiDB-lite"/>
    </source>
</evidence>
<dbReference type="PANTHER" id="PTHR12810:SF0">
    <property type="entry name" value="SMALL RIBOSOMAL SUBUNIT PROTEIN MS29"/>
    <property type="match status" value="1"/>
</dbReference>
<keyword evidence="5" id="KW-0496">Mitochondrion</keyword>
<dbReference type="GO" id="GO:0003735">
    <property type="term" value="F:structural constituent of ribosome"/>
    <property type="evidence" value="ECO:0007669"/>
    <property type="project" value="TreeGrafter"/>
</dbReference>
<dbReference type="PANTHER" id="PTHR12810">
    <property type="entry name" value="MITOCHONDRIAL 28S RIBOSOMAL PROTEIN S29"/>
    <property type="match status" value="1"/>
</dbReference>
<dbReference type="STRING" id="1442369.A0A0D2FXP9"/>
<evidence type="ECO:0000256" key="6">
    <source>
        <dbReference type="ARBA" id="ARBA00023274"/>
    </source>
</evidence>
<evidence type="ECO:0000256" key="2">
    <source>
        <dbReference type="ARBA" id="ARBA00009863"/>
    </source>
</evidence>
<dbReference type="AlphaFoldDB" id="A0A0D2FXP9"/>
<feature type="region of interest" description="Disordered" evidence="8">
    <location>
        <begin position="64"/>
        <end position="87"/>
    </location>
</feature>
<comment type="subcellular location">
    <subcellularLocation>
        <location evidence="1">Mitochondrion</location>
    </subcellularLocation>
</comment>
<dbReference type="Pfam" id="PF10236">
    <property type="entry name" value="DAP3"/>
    <property type="match status" value="1"/>
</dbReference>
<proteinExistence type="inferred from homology"/>
<dbReference type="HOGENOM" id="CLU_046315_1_0_1"/>
<evidence type="ECO:0000256" key="7">
    <source>
        <dbReference type="ARBA" id="ARBA00035140"/>
    </source>
</evidence>
<dbReference type="OrthoDB" id="274828at2759"/>
<dbReference type="RefSeq" id="XP_013274198.1">
    <property type="nucleotide sequence ID" value="XM_013418744.1"/>
</dbReference>
<organism evidence="9 10">
    <name type="scientific">Rhinocladiella mackenziei CBS 650.93</name>
    <dbReference type="NCBI Taxonomy" id="1442369"/>
    <lineage>
        <taxon>Eukaryota</taxon>
        <taxon>Fungi</taxon>
        <taxon>Dikarya</taxon>
        <taxon>Ascomycota</taxon>
        <taxon>Pezizomycotina</taxon>
        <taxon>Eurotiomycetes</taxon>
        <taxon>Chaetothyriomycetidae</taxon>
        <taxon>Chaetothyriales</taxon>
        <taxon>Herpotrichiellaceae</taxon>
        <taxon>Rhinocladiella</taxon>
    </lineage>
</organism>
<evidence type="ECO:0000256" key="5">
    <source>
        <dbReference type="ARBA" id="ARBA00023128"/>
    </source>
</evidence>
<sequence length="492" mass="54464">MSLSICADCLSQLRISSKTTTAVASGIIQTPQSFAFHSSAARYANPVKKKTGPRPEVRHRQALSMRMKKKGKDRPKPPPIGERRAQRQRIVLSNTNAIAVSDLQNWSKENMVDPACAGQVLGLDGALLDQLRDSKAFKRTQNWSLFRRPATLIRSETLKIGQDIQKLSNSPSPTTVKHLVIGEKASGKSTLMLQTMCMAFMNNWVVINVPEAKDFVNNTSSYAPVKEGGAEHATSEQLYIHPHLTQALLTRAMYSNEAVLKTLKLNHPVPKEFSLKPHATLKDLAQVAVEDHTLAWPVWQAFWRELHEPGTKPRPPVLLTVDGFDHWMGPTKYRSAEFKIIHAHQFTLIRQFTNLLFSNNDAALPSPLANGGLMFFCTSGSNTPAYPTFTVLLNQMQARAKGISPTSPDFPLPAPYSKADPYVMDLMPRTEGIKLLDLNGSSVLESKGLLEYFVRSGVLQTTLTEAAIAEYRGLSNGGIMGELAKLGRRIRV</sequence>